<accession>A0A645HAQ4</accession>
<comment type="caution">
    <text evidence="1">The sequence shown here is derived from an EMBL/GenBank/DDBJ whole genome shotgun (WGS) entry which is preliminary data.</text>
</comment>
<dbReference type="EMBL" id="VSSQ01090059">
    <property type="protein sequence ID" value="MPN36108.1"/>
    <property type="molecule type" value="Genomic_DNA"/>
</dbReference>
<sequence>MSSALSITIGKLKELASKDLVTETNVIDILNRGDMFYTFQRILPNDFIKSL</sequence>
<dbReference type="AlphaFoldDB" id="A0A645HAQ4"/>
<reference evidence="1" key="1">
    <citation type="submission" date="2019-08" db="EMBL/GenBank/DDBJ databases">
        <authorList>
            <person name="Kucharzyk K."/>
            <person name="Murdoch R.W."/>
            <person name="Higgins S."/>
            <person name="Loffler F."/>
        </authorList>
    </citation>
    <scope>NUCLEOTIDE SEQUENCE</scope>
</reference>
<proteinExistence type="predicted"/>
<protein>
    <submittedName>
        <fullName evidence="1">Uncharacterized protein</fullName>
    </submittedName>
</protein>
<name>A0A645HAQ4_9ZZZZ</name>
<evidence type="ECO:0000313" key="1">
    <source>
        <dbReference type="EMBL" id="MPN36108.1"/>
    </source>
</evidence>
<gene>
    <name evidence="1" type="ORF">SDC9_183613</name>
</gene>
<organism evidence="1">
    <name type="scientific">bioreactor metagenome</name>
    <dbReference type="NCBI Taxonomy" id="1076179"/>
    <lineage>
        <taxon>unclassified sequences</taxon>
        <taxon>metagenomes</taxon>
        <taxon>ecological metagenomes</taxon>
    </lineage>
</organism>